<accession>A0ABV8TGE3</accession>
<dbReference type="InterPro" id="IPR048987">
    <property type="entry name" value="PIN-TPR-GreABC"/>
</dbReference>
<keyword evidence="5" id="KW-1185">Reference proteome</keyword>
<evidence type="ECO:0000259" key="3">
    <source>
        <dbReference type="Pfam" id="PF20698"/>
    </source>
</evidence>
<evidence type="ECO:0000313" key="5">
    <source>
        <dbReference type="Proteomes" id="UP001595824"/>
    </source>
</evidence>
<gene>
    <name evidence="4" type="ORF">ACFPC0_17940</name>
</gene>
<protein>
    <submittedName>
        <fullName evidence="4">DUF4365 domain-containing protein</fullName>
    </submittedName>
</protein>
<dbReference type="EMBL" id="JBHSDP010000015">
    <property type="protein sequence ID" value="MFC4329645.1"/>
    <property type="molecule type" value="Genomic_DNA"/>
</dbReference>
<dbReference type="Pfam" id="PF20698">
    <property type="entry name" value="PIN-TPR-GreABC"/>
    <property type="match status" value="1"/>
</dbReference>
<reference evidence="5" key="1">
    <citation type="journal article" date="2019" name="Int. J. Syst. Evol. Microbiol.">
        <title>The Global Catalogue of Microorganisms (GCM) 10K type strain sequencing project: providing services to taxonomists for standard genome sequencing and annotation.</title>
        <authorList>
            <consortium name="The Broad Institute Genomics Platform"/>
            <consortium name="The Broad Institute Genome Sequencing Center for Infectious Disease"/>
            <person name="Wu L."/>
            <person name="Ma J."/>
        </authorList>
    </citation>
    <scope>NUCLEOTIDE SEQUENCE [LARGE SCALE GENOMIC DNA]</scope>
    <source>
        <strain evidence="5">PCU 347</strain>
    </source>
</reference>
<dbReference type="Proteomes" id="UP001595824">
    <property type="component" value="Unassembled WGS sequence"/>
</dbReference>
<sequence>MRIELASVRPEEGGEALTTVRPTHLVDRAGVARASYLVTTRLGWLFREQETSDVGIDAHLEVVDGASLTGKTTGGATGRLLAVQVKSGDSQFAAASEDGWWYPCDAAHVEYWTNHSLPVALLLFHPASERVYWQHINADTLVSTGKNYKVFVPSHQEIDEANAEVLGRPAKLREDVAGIEEATDRLPGDTRLRLLRDHQAGAGYAEPLARFLAETDDPAATVSVLLTQPLAWLTNLEAEHEENAWKVIASYSTAHELGLPAVESLERAAEQAVEDKGRWLALAAFSALSHAPDRALRLADAAEEEGDTALVAAVRAVAGAGGSHPTQLPDTLVRAFASSDPAATRDVNVLRFAAHCHFAADRHDDGEHMLERALLVAPGNPDVQLDLARCLLSRSAAGAPQQGFLDAGRAQRLALAARADFRRWRGPSSRAARIVMQARLHTGEVDAAIRTAIAGPDGDAQEREAADQPLRMGAIRLACKAGRTDLADVIAAGLTGDRAQLQLAAFAADADPAASRETRIAAWQGVAAGAIDDDEQWAAAVALSALGVWPVSHLDELREQGAIHEAVYQTRCALAEAVNGDTAGAVRRLREWENHSAVAATGLVEQHERDGHLVLAAEAAERAGLRFGDTPLRVLAVDLWERSGERDQARIKALTLLGRPFLPAAMRRHLRGMAIQWANDRRDWTDMEEHALVGLAETVGIEHLTAIEGAAGAVPHHALPFAWAAIRAQLNARKLSTAQDTLARFAPQIRDADDARPWLMLVAWSGWTLDLAETAIGLAERYRRDDPELTGALLAGLLTATGEPAQSPADNGDGEAEAAKGPRTGLDLPEPLATRLKALLADLPTSRALTAMDGGAEDLVHYVEQTLGPREALLDAAADAVRISALPMGMLAWVARRPVALAVTQRAAGLIPACSINPAHIAAEVRAVQNSLDGTVVMDATALAVMSLVPGRLDQLRAVFAATPTTKAACDDLIETRYALHEMLRSSGQLGVRGGRFTLTEYTDQDRQHLALQAEAFSQIIPSLHTVDVTDLTEIRRRLGMASVPQDADAAWLSAAQHALDTDVAVWCDDAALRDMLIAAGIPTFGTVALLHVLKERSDYSEFTDSRHERDIRKLVEAYVVDLPVSVNDIADIARARAWHPAPAATMFARPQFWQVEAARPLWAAVAETVWDNASLQLAAWMDFAAAGRTALLEPQDVPQAVVELAAETLLAVGVGPETARAVLESAVRSLDAYGQAASRRRQVTGLPLQELRPMVEDDIQTLLRQVAMRQLISVQGFTPGAAEAIVRAALPDPPGGTDEQSTSVSLLL</sequence>
<organism evidence="4 5">
    <name type="scientific">Streptomyces andamanensis</name>
    <dbReference type="NCBI Taxonomy" id="1565035"/>
    <lineage>
        <taxon>Bacteria</taxon>
        <taxon>Bacillati</taxon>
        <taxon>Actinomycetota</taxon>
        <taxon>Actinomycetes</taxon>
        <taxon>Kitasatosporales</taxon>
        <taxon>Streptomycetaceae</taxon>
        <taxon>Streptomyces</taxon>
    </lineage>
</organism>
<dbReference type="Pfam" id="PF14280">
    <property type="entry name" value="DUF4365"/>
    <property type="match status" value="1"/>
</dbReference>
<feature type="region of interest" description="Disordered" evidence="1">
    <location>
        <begin position="802"/>
        <end position="827"/>
    </location>
</feature>
<feature type="domain" description="PIN" evidence="3">
    <location>
        <begin position="937"/>
        <end position="1075"/>
    </location>
</feature>
<evidence type="ECO:0000259" key="2">
    <source>
        <dbReference type="Pfam" id="PF14280"/>
    </source>
</evidence>
<name>A0ABV8TGE3_9ACTN</name>
<proteinExistence type="predicted"/>
<comment type="caution">
    <text evidence="4">The sequence shown here is derived from an EMBL/GenBank/DDBJ whole genome shotgun (WGS) entry which is preliminary data.</text>
</comment>
<evidence type="ECO:0000256" key="1">
    <source>
        <dbReference type="SAM" id="MobiDB-lite"/>
    </source>
</evidence>
<evidence type="ECO:0000313" key="4">
    <source>
        <dbReference type="EMBL" id="MFC4329645.1"/>
    </source>
</evidence>
<dbReference type="InterPro" id="IPR025375">
    <property type="entry name" value="DUF4365"/>
</dbReference>
<dbReference type="RefSeq" id="WP_381740191.1">
    <property type="nucleotide sequence ID" value="NZ_JBHSDP010000015.1"/>
</dbReference>
<feature type="domain" description="DUF4365" evidence="2">
    <location>
        <begin position="28"/>
        <end position="164"/>
    </location>
</feature>